<sequence length="723" mass="77287">MSPHLASRTLYDQLFFKDQRLADYVPRTSVSVDGLVRVVGTPRRNSGGRLHLVSGLARLSSWSDQLSGLVIDGAAASTDDLRRKLAQASDVSPLVYLTADPGDLALSLVREAGGVVWGWDSSSLAGGLACPAVTEGLNAGSVIAGVPVLAAAARSETIVLTPGAGESSSLDIALGELRERLVRLTSSPIAPQTPTHHHGLRWAWGVFNMISMLPTSPVSYDRHAGRGPYITRLCEVVPIARSLARSSGNEMRAHWSGVSDALADALMAAEGEERMGYLIPWVATSAAERQRTLLVVRNSASRASAVDALNESTHTPPGWEKWVTVGSLADLVAGRIVTEGLSEIRLSGPPPRGRSGLLGLPPAPILSVLTTGPLECRRALRQAVSARSALHTIREETIARSASRLSVHATPALKGQPPNAVRLLSGGTSVPRPSWTALLKSDGPWDPLDVDLPDLLRRVVAEGREVDETRAPAPARVEGGAALTQVTVLTVEVASEGGGMVLLVAPNDVVTRRRGVELQKVAAKSLVKDDVIYLVDHAARGDLLGVVIRKLSESPAYAPLEGLVSFWHGRARLVADSGMTYGEIHHRMHGTSISSAQTIGTWVRGQVNGPHDPEDVRRFARAVHDQVLLAQAERVGWALKTLQIVHRKAGRWLSTQIASARPHRDDALIDANLDLRVSDLLESVTAHSVRGIDRTPHSVPAHMAGHLFTPDESELALNQLRLT</sequence>
<dbReference type="Pfam" id="PF24957">
    <property type="entry name" value="DrmE_C"/>
    <property type="match status" value="1"/>
</dbReference>
<evidence type="ECO:0000313" key="3">
    <source>
        <dbReference type="Proteomes" id="UP000299290"/>
    </source>
</evidence>
<dbReference type="AlphaFoldDB" id="A0A4D4KFE0"/>
<feature type="domain" description="DISARM protein DrmE C-terminal" evidence="1">
    <location>
        <begin position="499"/>
        <end position="658"/>
    </location>
</feature>
<protein>
    <recommendedName>
        <fullName evidence="1">DISARM protein DrmE C-terminal domain-containing protein</fullName>
    </recommendedName>
</protein>
<dbReference type="Proteomes" id="UP000299290">
    <property type="component" value="Unassembled WGS sequence"/>
</dbReference>
<proteinExistence type="predicted"/>
<dbReference type="InterPro" id="IPR056666">
    <property type="entry name" value="DrmE_C"/>
</dbReference>
<name>A0A4D4KFE0_9ACTN</name>
<dbReference type="EMBL" id="BJHV01000001">
    <property type="protein sequence ID" value="GDY45510.1"/>
    <property type="molecule type" value="Genomic_DNA"/>
</dbReference>
<comment type="caution">
    <text evidence="2">The sequence shown here is derived from an EMBL/GenBank/DDBJ whole genome shotgun (WGS) entry which is preliminary data.</text>
</comment>
<accession>A0A4D4KFE0</accession>
<evidence type="ECO:0000259" key="1">
    <source>
        <dbReference type="Pfam" id="PF24957"/>
    </source>
</evidence>
<keyword evidence="3" id="KW-1185">Reference proteome</keyword>
<gene>
    <name evidence="2" type="ORF">SANT12839_063920</name>
</gene>
<evidence type="ECO:0000313" key="2">
    <source>
        <dbReference type="EMBL" id="GDY45510.1"/>
    </source>
</evidence>
<reference evidence="2 3" key="1">
    <citation type="journal article" date="2020" name="Int. J. Syst. Evol. Microbiol.">
        <title>Reclassification of Streptomyces castelarensis and Streptomyces sporoclivatus as later heterotypic synonyms of Streptomyces antimycoticus.</title>
        <authorList>
            <person name="Komaki H."/>
            <person name="Tamura T."/>
        </authorList>
    </citation>
    <scope>NUCLEOTIDE SEQUENCE [LARGE SCALE GENOMIC DNA]</scope>
    <source>
        <strain evidence="2 3">NBRC 12839</strain>
    </source>
</reference>
<organism evidence="2 3">
    <name type="scientific">Streptomyces antimycoticus</name>
    <dbReference type="NCBI Taxonomy" id="68175"/>
    <lineage>
        <taxon>Bacteria</taxon>
        <taxon>Bacillati</taxon>
        <taxon>Actinomycetota</taxon>
        <taxon>Actinomycetes</taxon>
        <taxon>Kitasatosporales</taxon>
        <taxon>Streptomycetaceae</taxon>
        <taxon>Streptomyces</taxon>
        <taxon>Streptomyces violaceusniger group</taxon>
    </lineage>
</organism>